<dbReference type="AlphaFoldDB" id="A0A8J4WRR2"/>
<feature type="compositionally biased region" description="Basic and acidic residues" evidence="1">
    <location>
        <begin position="112"/>
        <end position="122"/>
    </location>
</feature>
<protein>
    <submittedName>
        <fullName evidence="2">Uncharacterized protein</fullName>
    </submittedName>
</protein>
<evidence type="ECO:0000313" key="3">
    <source>
        <dbReference type="Proteomes" id="UP000748531"/>
    </source>
</evidence>
<sequence length="122" mass="12840">MIEQHPITTLQMLTTGYCRLTDLKRGAAMTQRCTLAAHADLARTIYTSTPTSHLLPQADVAAFDTFIVTVPSDGTVAPGAADWGTRTTSGKPGKRTVVSLPPSPGTAPSSERGSDPSRLTDT</sequence>
<evidence type="ECO:0000256" key="1">
    <source>
        <dbReference type="SAM" id="MobiDB-lite"/>
    </source>
</evidence>
<keyword evidence="3" id="KW-1185">Reference proteome</keyword>
<feature type="region of interest" description="Disordered" evidence="1">
    <location>
        <begin position="76"/>
        <end position="122"/>
    </location>
</feature>
<organism evidence="2 3">
    <name type="scientific">Paragonimus heterotremus</name>
    <dbReference type="NCBI Taxonomy" id="100268"/>
    <lineage>
        <taxon>Eukaryota</taxon>
        <taxon>Metazoa</taxon>
        <taxon>Spiralia</taxon>
        <taxon>Lophotrochozoa</taxon>
        <taxon>Platyhelminthes</taxon>
        <taxon>Trematoda</taxon>
        <taxon>Digenea</taxon>
        <taxon>Plagiorchiida</taxon>
        <taxon>Troglotremata</taxon>
        <taxon>Troglotrematidae</taxon>
        <taxon>Paragonimus</taxon>
    </lineage>
</organism>
<gene>
    <name evidence="2" type="ORF">PHET_05129</name>
</gene>
<accession>A0A8J4WRR2</accession>
<dbReference type="EMBL" id="LUCH01002320">
    <property type="protein sequence ID" value="KAF5401665.1"/>
    <property type="molecule type" value="Genomic_DNA"/>
</dbReference>
<evidence type="ECO:0000313" key="2">
    <source>
        <dbReference type="EMBL" id="KAF5401665.1"/>
    </source>
</evidence>
<name>A0A8J4WRR2_9TREM</name>
<dbReference type="Proteomes" id="UP000748531">
    <property type="component" value="Unassembled WGS sequence"/>
</dbReference>
<reference evidence="2" key="1">
    <citation type="submission" date="2019-05" db="EMBL/GenBank/DDBJ databases">
        <title>Annotation for the trematode Paragonimus heterotremus.</title>
        <authorList>
            <person name="Choi Y.-J."/>
        </authorList>
    </citation>
    <scope>NUCLEOTIDE SEQUENCE</scope>
    <source>
        <strain evidence="2">LC</strain>
    </source>
</reference>
<comment type="caution">
    <text evidence="2">The sequence shown here is derived from an EMBL/GenBank/DDBJ whole genome shotgun (WGS) entry which is preliminary data.</text>
</comment>
<proteinExistence type="predicted"/>